<name>A0A3L7DYN9_9GAMM</name>
<keyword evidence="4" id="KW-1185">Reference proteome</keyword>
<proteinExistence type="predicted"/>
<dbReference type="Pfam" id="PF13590">
    <property type="entry name" value="DUF4136"/>
    <property type="match status" value="1"/>
</dbReference>
<dbReference type="Proteomes" id="UP000265509">
    <property type="component" value="Unassembled WGS sequence"/>
</dbReference>
<evidence type="ECO:0000259" key="2">
    <source>
        <dbReference type="Pfam" id="PF13590"/>
    </source>
</evidence>
<comment type="caution">
    <text evidence="3">The sequence shown here is derived from an EMBL/GenBank/DDBJ whole genome shotgun (WGS) entry which is preliminary data.</text>
</comment>
<organism evidence="3 4">
    <name type="scientific">Seongchinamella sediminis</name>
    <dbReference type="NCBI Taxonomy" id="2283635"/>
    <lineage>
        <taxon>Bacteria</taxon>
        <taxon>Pseudomonadati</taxon>
        <taxon>Pseudomonadota</taxon>
        <taxon>Gammaproteobacteria</taxon>
        <taxon>Cellvibrionales</taxon>
        <taxon>Halieaceae</taxon>
        <taxon>Seongchinamella</taxon>
    </lineage>
</organism>
<dbReference type="PROSITE" id="PS51257">
    <property type="entry name" value="PROKAR_LIPOPROTEIN"/>
    <property type="match status" value="1"/>
</dbReference>
<dbReference type="OrthoDB" id="118896at2"/>
<feature type="signal peptide" evidence="1">
    <location>
        <begin position="1"/>
        <end position="27"/>
    </location>
</feature>
<keyword evidence="1" id="KW-0732">Signal</keyword>
<reference evidence="3 4" key="1">
    <citation type="submission" date="2018-07" db="EMBL/GenBank/DDBJ databases">
        <title>Halioglobus sp. genome submission.</title>
        <authorList>
            <person name="Ye M.-Q."/>
            <person name="Du Z.-J."/>
        </authorList>
    </citation>
    <scope>NUCLEOTIDE SEQUENCE [LARGE SCALE GENOMIC DNA]</scope>
    <source>
        <strain evidence="3 4">U0301</strain>
    </source>
</reference>
<protein>
    <submittedName>
        <fullName evidence="3">DUF4136 domain-containing protein</fullName>
    </submittedName>
</protein>
<dbReference type="InterPro" id="IPR025411">
    <property type="entry name" value="DUF4136"/>
</dbReference>
<sequence>MLSRVCQILVAATLVAFTSACTTPLEATTDYDAGFDFGKVRTVAIQPIERETLSAINISDMQESRIDAALAEQLRLKGFEVVSDNTEADMFLVWHLVTEERTDVRAYNSMSYYNCWGCGPAVADVSVRQYTQGTFIVDMIDPLRNRSVWRSIIESRLSHQPDPDAGEARRRQAAAAALAEFPPR</sequence>
<dbReference type="Gene3D" id="3.30.160.670">
    <property type="match status" value="1"/>
</dbReference>
<feature type="chain" id="PRO_5018233739" evidence="1">
    <location>
        <begin position="28"/>
        <end position="184"/>
    </location>
</feature>
<evidence type="ECO:0000313" key="4">
    <source>
        <dbReference type="Proteomes" id="UP000265509"/>
    </source>
</evidence>
<dbReference type="AlphaFoldDB" id="A0A3L7DYN9"/>
<accession>A0A3L7DYN9</accession>
<evidence type="ECO:0000256" key="1">
    <source>
        <dbReference type="SAM" id="SignalP"/>
    </source>
</evidence>
<dbReference type="EMBL" id="QRAN01000007">
    <property type="protein sequence ID" value="RLQ22326.1"/>
    <property type="molecule type" value="Genomic_DNA"/>
</dbReference>
<gene>
    <name evidence="3" type="ORF">DWB85_08585</name>
</gene>
<feature type="domain" description="DUF4136" evidence="2">
    <location>
        <begin position="28"/>
        <end position="183"/>
    </location>
</feature>
<evidence type="ECO:0000313" key="3">
    <source>
        <dbReference type="EMBL" id="RLQ22326.1"/>
    </source>
</evidence>
<dbReference type="RefSeq" id="WP_117953799.1">
    <property type="nucleotide sequence ID" value="NZ_QRAN01000007.1"/>
</dbReference>